<dbReference type="Proteomes" id="UP000584867">
    <property type="component" value="Unassembled WGS sequence"/>
</dbReference>
<dbReference type="EMBL" id="JACHIO010000005">
    <property type="protein sequence ID" value="MBB5063242.1"/>
    <property type="molecule type" value="Genomic_DNA"/>
</dbReference>
<accession>A0A7W8E8Y4</accession>
<evidence type="ECO:0000313" key="1">
    <source>
        <dbReference type="EMBL" id="MBB5063242.1"/>
    </source>
</evidence>
<protein>
    <submittedName>
        <fullName evidence="1">Uncharacterized protein</fullName>
    </submittedName>
</protein>
<dbReference type="AlphaFoldDB" id="A0A7W8E8Y4"/>
<name>A0A7W8E8Y4_9BACT</name>
<comment type="caution">
    <text evidence="1">The sequence shown here is derived from an EMBL/GenBank/DDBJ whole genome shotgun (WGS) entry which is preliminary data.</text>
</comment>
<proteinExistence type="predicted"/>
<sequence>MKSMSTHTMEAQMQEVLEKGTHADALALYKQFK</sequence>
<evidence type="ECO:0000313" key="2">
    <source>
        <dbReference type="Proteomes" id="UP000584867"/>
    </source>
</evidence>
<reference evidence="1 2" key="1">
    <citation type="submission" date="2020-08" db="EMBL/GenBank/DDBJ databases">
        <title>Genomic Encyclopedia of Type Strains, Phase IV (KMG-V): Genome sequencing to study the core and pangenomes of soil and plant-associated prokaryotes.</title>
        <authorList>
            <person name="Whitman W."/>
        </authorList>
    </citation>
    <scope>NUCLEOTIDE SEQUENCE [LARGE SCALE GENOMIC DNA]</scope>
    <source>
        <strain evidence="1 2">X5P3</strain>
    </source>
</reference>
<organism evidence="1 2">
    <name type="scientific">Granulicella mallensis</name>
    <dbReference type="NCBI Taxonomy" id="940614"/>
    <lineage>
        <taxon>Bacteria</taxon>
        <taxon>Pseudomonadati</taxon>
        <taxon>Acidobacteriota</taxon>
        <taxon>Terriglobia</taxon>
        <taxon>Terriglobales</taxon>
        <taxon>Acidobacteriaceae</taxon>
        <taxon>Granulicella</taxon>
    </lineage>
</organism>
<gene>
    <name evidence="1" type="ORF">HDF15_001582</name>
</gene>